<organism evidence="1 2">
    <name type="scientific">Camellia lanceoleosa</name>
    <dbReference type="NCBI Taxonomy" id="1840588"/>
    <lineage>
        <taxon>Eukaryota</taxon>
        <taxon>Viridiplantae</taxon>
        <taxon>Streptophyta</taxon>
        <taxon>Embryophyta</taxon>
        <taxon>Tracheophyta</taxon>
        <taxon>Spermatophyta</taxon>
        <taxon>Magnoliopsida</taxon>
        <taxon>eudicotyledons</taxon>
        <taxon>Gunneridae</taxon>
        <taxon>Pentapetalae</taxon>
        <taxon>asterids</taxon>
        <taxon>Ericales</taxon>
        <taxon>Theaceae</taxon>
        <taxon>Camellia</taxon>
    </lineage>
</organism>
<dbReference type="EMBL" id="CM045762">
    <property type="protein sequence ID" value="KAI8012593.1"/>
    <property type="molecule type" value="Genomic_DNA"/>
</dbReference>
<keyword evidence="1" id="KW-0687">Ribonucleoprotein</keyword>
<sequence>MAAVEFILSQARRHFSTKSSSYLRLRHYSKPRTTSPPRRPLPFLGFNRSLCSESAAAAEKEEARRPDEPTRRPPKPTSSAPIQSVSYPVKPKSEQDLTSQPPRRERDYSEEARGAAWTREDIRYVKDIPRLSPVSYPSSRLVAPLPEDRLAEDAPAPSDEGEVKEERNKDAQLDRETVRIQADNRRFRWALRGVEEERLPFPTLIKQQQQNKDKVIFDLQEAIRLVKANAKANFNETVEVHVNLAAELRRTDLKLDGIATLPHGTGKAAKIAVFADGSAADEARAAGANVVGGVELVEEIKNGNVKAHFDICITTHQFVPRLQKLGNILKSRMPSTKAGTVTDDVAKAVREAKRLVKFNKKDKAAVVHVGIGKVSYSEEALRENVGAFVNALLAAKPAGLKKSSKYAGYVNSVHICSTMGPGFPVSIQSLSIAADHYNRLQLN</sequence>
<evidence type="ECO:0000313" key="2">
    <source>
        <dbReference type="Proteomes" id="UP001060215"/>
    </source>
</evidence>
<comment type="caution">
    <text evidence="1">The sequence shown here is derived from an EMBL/GenBank/DDBJ whole genome shotgun (WGS) entry which is preliminary data.</text>
</comment>
<keyword evidence="2" id="KW-1185">Reference proteome</keyword>
<evidence type="ECO:0000313" key="1">
    <source>
        <dbReference type="EMBL" id="KAI8012593.1"/>
    </source>
</evidence>
<accession>A0ACC0HI95</accession>
<keyword evidence="1" id="KW-0689">Ribosomal protein</keyword>
<dbReference type="Proteomes" id="UP001060215">
    <property type="component" value="Chromosome 5"/>
</dbReference>
<proteinExistence type="predicted"/>
<reference evidence="1 2" key="1">
    <citation type="journal article" date="2022" name="Plant J.">
        <title>Chromosome-level genome of Camellia lanceoleosa provides a valuable resource for understanding genome evolution and self-incompatibility.</title>
        <authorList>
            <person name="Gong W."/>
            <person name="Xiao S."/>
            <person name="Wang L."/>
            <person name="Liao Z."/>
            <person name="Chang Y."/>
            <person name="Mo W."/>
            <person name="Hu G."/>
            <person name="Li W."/>
            <person name="Zhao G."/>
            <person name="Zhu H."/>
            <person name="Hu X."/>
            <person name="Ji K."/>
            <person name="Xiang X."/>
            <person name="Song Q."/>
            <person name="Yuan D."/>
            <person name="Jin S."/>
            <person name="Zhang L."/>
        </authorList>
    </citation>
    <scope>NUCLEOTIDE SEQUENCE [LARGE SCALE GENOMIC DNA]</scope>
    <source>
        <strain evidence="1">SQ_2022a</strain>
    </source>
</reference>
<name>A0ACC0HI95_9ERIC</name>
<gene>
    <name evidence="1" type="ORF">LOK49_LG06G01898</name>
</gene>
<protein>
    <submittedName>
        <fullName evidence="1">50S ribosomal protein L1</fullName>
    </submittedName>
</protein>